<name>A0ABW0EB42_9BACT</name>
<keyword evidence="4" id="KW-1185">Reference proteome</keyword>
<dbReference type="EMBL" id="JBHSKT010000004">
    <property type="protein sequence ID" value="MFC5270490.1"/>
    <property type="molecule type" value="Genomic_DNA"/>
</dbReference>
<organism evidence="3 4">
    <name type="scientific">Adhaeribacter terreus</name>
    <dbReference type="NCBI Taxonomy" id="529703"/>
    <lineage>
        <taxon>Bacteria</taxon>
        <taxon>Pseudomonadati</taxon>
        <taxon>Bacteroidota</taxon>
        <taxon>Cytophagia</taxon>
        <taxon>Cytophagales</taxon>
        <taxon>Hymenobacteraceae</taxon>
        <taxon>Adhaeribacter</taxon>
    </lineage>
</organism>
<protein>
    <submittedName>
        <fullName evidence="3">Uncharacterized protein</fullName>
    </submittedName>
</protein>
<comment type="caution">
    <text evidence="3">The sequence shown here is derived from an EMBL/GenBank/DDBJ whole genome shotgun (WGS) entry which is preliminary data.</text>
</comment>
<feature type="compositionally biased region" description="Basic residues" evidence="1">
    <location>
        <begin position="54"/>
        <end position="67"/>
    </location>
</feature>
<dbReference type="RefSeq" id="WP_378016860.1">
    <property type="nucleotide sequence ID" value="NZ_JBHSKT010000004.1"/>
</dbReference>
<evidence type="ECO:0000313" key="3">
    <source>
        <dbReference type="EMBL" id="MFC5270490.1"/>
    </source>
</evidence>
<keyword evidence="2" id="KW-0472">Membrane</keyword>
<accession>A0ABW0EB42</accession>
<gene>
    <name evidence="3" type="ORF">ACFPIB_07715</name>
</gene>
<keyword evidence="2" id="KW-0812">Transmembrane</keyword>
<evidence type="ECO:0000313" key="4">
    <source>
        <dbReference type="Proteomes" id="UP001596161"/>
    </source>
</evidence>
<feature type="region of interest" description="Disordered" evidence="1">
    <location>
        <begin position="26"/>
        <end position="80"/>
    </location>
</feature>
<reference evidence="4" key="1">
    <citation type="journal article" date="2019" name="Int. J. Syst. Evol. Microbiol.">
        <title>The Global Catalogue of Microorganisms (GCM) 10K type strain sequencing project: providing services to taxonomists for standard genome sequencing and annotation.</title>
        <authorList>
            <consortium name="The Broad Institute Genomics Platform"/>
            <consortium name="The Broad Institute Genome Sequencing Center for Infectious Disease"/>
            <person name="Wu L."/>
            <person name="Ma J."/>
        </authorList>
    </citation>
    <scope>NUCLEOTIDE SEQUENCE [LARGE SCALE GENOMIC DNA]</scope>
    <source>
        <strain evidence="4">KACC 12602</strain>
    </source>
</reference>
<proteinExistence type="predicted"/>
<keyword evidence="2" id="KW-1133">Transmembrane helix</keyword>
<feature type="transmembrane region" description="Helical" evidence="2">
    <location>
        <begin position="6"/>
        <end position="25"/>
    </location>
</feature>
<dbReference type="Proteomes" id="UP001596161">
    <property type="component" value="Unassembled WGS sequence"/>
</dbReference>
<sequence length="80" mass="9350">MKRWIIYMLIIVVNAAGLTATANIADRDRDGNSKNATTLKMKPRKLSKQTAKLRQSRNKDRKKHMAYIKKSNQQRNKHKK</sequence>
<evidence type="ECO:0000256" key="2">
    <source>
        <dbReference type="SAM" id="Phobius"/>
    </source>
</evidence>
<evidence type="ECO:0000256" key="1">
    <source>
        <dbReference type="SAM" id="MobiDB-lite"/>
    </source>
</evidence>